<protein>
    <submittedName>
        <fullName evidence="4">DUF4124 domain-containing protein</fullName>
    </submittedName>
</protein>
<feature type="compositionally biased region" description="Polar residues" evidence="1">
    <location>
        <begin position="70"/>
        <end position="83"/>
    </location>
</feature>
<feature type="region of interest" description="Disordered" evidence="1">
    <location>
        <begin position="55"/>
        <end position="97"/>
    </location>
</feature>
<sequence length="97" mass="10049">MKLYSASLVAVMAALAAAPAMALVHRCTDADGKVSFSDTVCNGARAEKSFGAVPSARGWKEESYRPAASGTRQEVTPVSTQASPPAARVRAIKTAPQ</sequence>
<evidence type="ECO:0000313" key="4">
    <source>
        <dbReference type="EMBL" id="MEJ8823854.1"/>
    </source>
</evidence>
<feature type="domain" description="DUF4124" evidence="3">
    <location>
        <begin position="12"/>
        <end position="64"/>
    </location>
</feature>
<feature type="chain" id="PRO_5046473792" evidence="2">
    <location>
        <begin position="23"/>
        <end position="97"/>
    </location>
</feature>
<name>A0ABU8W1C2_9BURK</name>
<comment type="caution">
    <text evidence="4">The sequence shown here is derived from an EMBL/GenBank/DDBJ whole genome shotgun (WGS) entry which is preliminary data.</text>
</comment>
<organism evidence="4 5">
    <name type="scientific">Variovorax humicola</name>
    <dbReference type="NCBI Taxonomy" id="1769758"/>
    <lineage>
        <taxon>Bacteria</taxon>
        <taxon>Pseudomonadati</taxon>
        <taxon>Pseudomonadota</taxon>
        <taxon>Betaproteobacteria</taxon>
        <taxon>Burkholderiales</taxon>
        <taxon>Comamonadaceae</taxon>
        <taxon>Variovorax</taxon>
    </lineage>
</organism>
<keyword evidence="5" id="KW-1185">Reference proteome</keyword>
<feature type="signal peptide" evidence="2">
    <location>
        <begin position="1"/>
        <end position="22"/>
    </location>
</feature>
<proteinExistence type="predicted"/>
<dbReference type="InterPro" id="IPR025392">
    <property type="entry name" value="DUF4124"/>
</dbReference>
<accession>A0ABU8W1C2</accession>
<evidence type="ECO:0000256" key="1">
    <source>
        <dbReference type="SAM" id="MobiDB-lite"/>
    </source>
</evidence>
<evidence type="ECO:0000313" key="5">
    <source>
        <dbReference type="Proteomes" id="UP001363010"/>
    </source>
</evidence>
<dbReference type="RefSeq" id="WP_340364890.1">
    <property type="nucleotide sequence ID" value="NZ_JBBKZV010000010.1"/>
</dbReference>
<keyword evidence="2" id="KW-0732">Signal</keyword>
<dbReference type="Proteomes" id="UP001363010">
    <property type="component" value="Unassembled WGS sequence"/>
</dbReference>
<dbReference type="Pfam" id="PF13511">
    <property type="entry name" value="DUF4124"/>
    <property type="match status" value="1"/>
</dbReference>
<reference evidence="4 5" key="1">
    <citation type="submission" date="2024-03" db="EMBL/GenBank/DDBJ databases">
        <title>Novel species of the genus Variovorax.</title>
        <authorList>
            <person name="Liu Q."/>
            <person name="Xin Y.-H."/>
        </authorList>
    </citation>
    <scope>NUCLEOTIDE SEQUENCE [LARGE SCALE GENOMIC DNA]</scope>
    <source>
        <strain evidence="4 5">KACC 18501</strain>
    </source>
</reference>
<evidence type="ECO:0000256" key="2">
    <source>
        <dbReference type="SAM" id="SignalP"/>
    </source>
</evidence>
<gene>
    <name evidence="4" type="ORF">WKW80_17725</name>
</gene>
<evidence type="ECO:0000259" key="3">
    <source>
        <dbReference type="Pfam" id="PF13511"/>
    </source>
</evidence>
<dbReference type="EMBL" id="JBBKZV010000010">
    <property type="protein sequence ID" value="MEJ8823854.1"/>
    <property type="molecule type" value="Genomic_DNA"/>
</dbReference>